<sequence length="36" mass="4172">MLTKTSLNPSIFKLFKIYETLWLTQTVCTKDTTSAF</sequence>
<gene>
    <name evidence="1" type="ORF">DARMORV10_C02P13140.1</name>
</gene>
<dbReference type="Proteomes" id="UP001295469">
    <property type="component" value="Chromosome C02"/>
</dbReference>
<dbReference type="EMBL" id="HG994366">
    <property type="protein sequence ID" value="CAF1891944.1"/>
    <property type="molecule type" value="Genomic_DNA"/>
</dbReference>
<reference evidence="1" key="1">
    <citation type="submission" date="2021-01" db="EMBL/GenBank/DDBJ databases">
        <authorList>
            <consortium name="Genoscope - CEA"/>
            <person name="William W."/>
        </authorList>
    </citation>
    <scope>NUCLEOTIDE SEQUENCE</scope>
</reference>
<accession>A0A816K3E4</accession>
<proteinExistence type="predicted"/>
<name>A0A816K3E4_BRANA</name>
<protein>
    <submittedName>
        <fullName evidence="1">(rape) hypothetical protein</fullName>
    </submittedName>
</protein>
<evidence type="ECO:0000313" key="1">
    <source>
        <dbReference type="EMBL" id="CAF1891944.1"/>
    </source>
</evidence>
<organism evidence="1">
    <name type="scientific">Brassica napus</name>
    <name type="common">Rape</name>
    <dbReference type="NCBI Taxonomy" id="3708"/>
    <lineage>
        <taxon>Eukaryota</taxon>
        <taxon>Viridiplantae</taxon>
        <taxon>Streptophyta</taxon>
        <taxon>Embryophyta</taxon>
        <taxon>Tracheophyta</taxon>
        <taxon>Spermatophyta</taxon>
        <taxon>Magnoliopsida</taxon>
        <taxon>eudicotyledons</taxon>
        <taxon>Gunneridae</taxon>
        <taxon>Pentapetalae</taxon>
        <taxon>rosids</taxon>
        <taxon>malvids</taxon>
        <taxon>Brassicales</taxon>
        <taxon>Brassicaceae</taxon>
        <taxon>Brassiceae</taxon>
        <taxon>Brassica</taxon>
    </lineage>
</organism>
<dbReference type="AlphaFoldDB" id="A0A816K3E4"/>